<dbReference type="Proteomes" id="UP001217089">
    <property type="component" value="Unassembled WGS sequence"/>
</dbReference>
<sequence>MSILKYLKKDSCLPNPNGELAKAVNPHLTVEANALVKKCLMTPESAKRGKYTLYSPSNRAEIGLYVSENGPASAVRNFKDKFPNLNESTVRTFRDKFRSEIKSRKRKLDFDNTDINVETLEPNKRGRKTLLSDDLDKKVQNYLKALRASGGVVNTAITLAAGRGIVLGSDKQQFG</sequence>
<proteinExistence type="predicted"/>
<protein>
    <submittedName>
        <fullName evidence="1">Uncharacterized protein</fullName>
    </submittedName>
</protein>
<name>A0ABQ9FB42_TEGGR</name>
<reference evidence="1 2" key="1">
    <citation type="submission" date="2022-12" db="EMBL/GenBank/DDBJ databases">
        <title>Chromosome-level genome of Tegillarca granosa.</title>
        <authorList>
            <person name="Kim J."/>
        </authorList>
    </citation>
    <scope>NUCLEOTIDE SEQUENCE [LARGE SCALE GENOMIC DNA]</scope>
    <source>
        <strain evidence="1">Teg-2019</strain>
        <tissue evidence="1">Adductor muscle</tissue>
    </source>
</reference>
<accession>A0ABQ9FB42</accession>
<comment type="caution">
    <text evidence="1">The sequence shown here is derived from an EMBL/GenBank/DDBJ whole genome shotgun (WGS) entry which is preliminary data.</text>
</comment>
<keyword evidence="2" id="KW-1185">Reference proteome</keyword>
<gene>
    <name evidence="1" type="ORF">KUTeg_008153</name>
</gene>
<dbReference type="EMBL" id="JARBDR010000342">
    <property type="protein sequence ID" value="KAJ8313592.1"/>
    <property type="molecule type" value="Genomic_DNA"/>
</dbReference>
<evidence type="ECO:0000313" key="2">
    <source>
        <dbReference type="Proteomes" id="UP001217089"/>
    </source>
</evidence>
<organism evidence="1 2">
    <name type="scientific">Tegillarca granosa</name>
    <name type="common">Malaysian cockle</name>
    <name type="synonym">Anadara granosa</name>
    <dbReference type="NCBI Taxonomy" id="220873"/>
    <lineage>
        <taxon>Eukaryota</taxon>
        <taxon>Metazoa</taxon>
        <taxon>Spiralia</taxon>
        <taxon>Lophotrochozoa</taxon>
        <taxon>Mollusca</taxon>
        <taxon>Bivalvia</taxon>
        <taxon>Autobranchia</taxon>
        <taxon>Pteriomorphia</taxon>
        <taxon>Arcoida</taxon>
        <taxon>Arcoidea</taxon>
        <taxon>Arcidae</taxon>
        <taxon>Tegillarca</taxon>
    </lineage>
</organism>
<evidence type="ECO:0000313" key="1">
    <source>
        <dbReference type="EMBL" id="KAJ8313592.1"/>
    </source>
</evidence>